<keyword evidence="10" id="KW-0560">Oxidoreductase</keyword>
<comment type="function">
    <text evidence="14">Catalyzes the oxidation of protoporphyrinogen IX to protoporphyrin IX.</text>
</comment>
<keyword evidence="11 14" id="KW-0408">Iron</keyword>
<keyword evidence="7 15" id="KW-0812">Transmembrane</keyword>
<evidence type="ECO:0000256" key="11">
    <source>
        <dbReference type="ARBA" id="ARBA00023004"/>
    </source>
</evidence>
<evidence type="ECO:0000313" key="16">
    <source>
        <dbReference type="EMBL" id="NZA25779.1"/>
    </source>
</evidence>
<evidence type="ECO:0000256" key="12">
    <source>
        <dbReference type="ARBA" id="ARBA00023136"/>
    </source>
</evidence>
<name>A0A853JAU6_9GAMM</name>
<evidence type="ECO:0000256" key="1">
    <source>
        <dbReference type="ARBA" id="ARBA00004651"/>
    </source>
</evidence>
<feature type="transmembrane region" description="Helical" evidence="15">
    <location>
        <begin position="6"/>
        <end position="28"/>
    </location>
</feature>
<dbReference type="GO" id="GO:0070818">
    <property type="term" value="F:protoporphyrinogen oxidase activity"/>
    <property type="evidence" value="ECO:0007669"/>
    <property type="project" value="UniProtKB-UniRule"/>
</dbReference>
<comment type="pathway">
    <text evidence="2 14">Porphyrin-containing compound metabolism; protoporphyrin-IX biosynthesis; protoporphyrin-IX from protoporphyrinogen-IX: step 1/1.</text>
</comment>
<dbReference type="InterPro" id="IPR005265">
    <property type="entry name" value="HemJ-like"/>
</dbReference>
<evidence type="ECO:0000256" key="15">
    <source>
        <dbReference type="SAM" id="Phobius"/>
    </source>
</evidence>
<dbReference type="EMBL" id="JACCKA010000038">
    <property type="protein sequence ID" value="NZA25779.1"/>
    <property type="molecule type" value="Genomic_DNA"/>
</dbReference>
<evidence type="ECO:0000256" key="2">
    <source>
        <dbReference type="ARBA" id="ARBA00005073"/>
    </source>
</evidence>
<keyword evidence="8 14" id="KW-0479">Metal-binding</keyword>
<evidence type="ECO:0000256" key="7">
    <source>
        <dbReference type="ARBA" id="ARBA00022692"/>
    </source>
</evidence>
<dbReference type="Proteomes" id="UP000578091">
    <property type="component" value="Unassembled WGS sequence"/>
</dbReference>
<keyword evidence="17" id="KW-1185">Reference proteome</keyword>
<dbReference type="GO" id="GO:0006782">
    <property type="term" value="P:protoporphyrinogen IX biosynthetic process"/>
    <property type="evidence" value="ECO:0007669"/>
    <property type="project" value="UniProtKB-UniRule"/>
</dbReference>
<sequence length="151" mass="16571">MYFWLKFFHIAAMAVWFAGLFFLPRLLSARHSEEEDAVREYFNPVTNALFFRIATPAAIVTVTLGMILIAYGPTGAWLVMKLVVVAIAVLLHLYFGLLLYELGHGRDRHGAWFYRIAGWVPLALLLGIAALTGAKPQSAGDLPAPPVAATG</sequence>
<evidence type="ECO:0000256" key="14">
    <source>
        <dbReference type="PIRNR" id="PIRNR004638"/>
    </source>
</evidence>
<feature type="transmembrane region" description="Helical" evidence="15">
    <location>
        <begin position="112"/>
        <end position="134"/>
    </location>
</feature>
<dbReference type="UniPathway" id="UPA00251">
    <property type="reaction ID" value="UER00324"/>
</dbReference>
<accession>A0A853JAU6</accession>
<dbReference type="GO" id="GO:0005886">
    <property type="term" value="C:plasma membrane"/>
    <property type="evidence" value="ECO:0007669"/>
    <property type="project" value="UniProtKB-SubCell"/>
</dbReference>
<proteinExistence type="inferred from homology"/>
<evidence type="ECO:0000313" key="17">
    <source>
        <dbReference type="Proteomes" id="UP000578091"/>
    </source>
</evidence>
<comment type="cofactor">
    <cofactor evidence="14">
        <name>heme b</name>
        <dbReference type="ChEBI" id="CHEBI:60344"/>
    </cofactor>
    <text evidence="14">Binds 1 heme b (iron(II)-protoporphyrin IX) group per subunit.</text>
</comment>
<comment type="subcellular location">
    <subcellularLocation>
        <location evidence="1">Cell membrane</location>
        <topology evidence="1">Multi-pass membrane protein</topology>
    </subcellularLocation>
</comment>
<evidence type="ECO:0000256" key="9">
    <source>
        <dbReference type="ARBA" id="ARBA00022989"/>
    </source>
</evidence>
<dbReference type="PANTHER" id="PTHR40255:SF1">
    <property type="entry name" value="PROTOPORPHYRINOGEN IX OXIDASE"/>
    <property type="match status" value="1"/>
</dbReference>
<keyword evidence="12 14" id="KW-0472">Membrane</keyword>
<feature type="transmembrane region" description="Helical" evidence="15">
    <location>
        <begin position="77"/>
        <end position="100"/>
    </location>
</feature>
<evidence type="ECO:0000256" key="4">
    <source>
        <dbReference type="ARBA" id="ARBA00017504"/>
    </source>
</evidence>
<comment type="caution">
    <text evidence="16">The sequence shown here is derived from an EMBL/GenBank/DDBJ whole genome shotgun (WGS) entry which is preliminary data.</text>
</comment>
<comment type="catalytic activity">
    <reaction evidence="13 14">
        <text>protoporphyrinogen IX + 3 A = protoporphyrin IX + 3 AH2</text>
        <dbReference type="Rhea" id="RHEA:62000"/>
        <dbReference type="ChEBI" id="CHEBI:13193"/>
        <dbReference type="ChEBI" id="CHEBI:17499"/>
        <dbReference type="ChEBI" id="CHEBI:57306"/>
        <dbReference type="ChEBI" id="CHEBI:57307"/>
    </reaction>
</comment>
<evidence type="ECO:0000256" key="13">
    <source>
        <dbReference type="ARBA" id="ARBA00048390"/>
    </source>
</evidence>
<dbReference type="AlphaFoldDB" id="A0A853JAU6"/>
<dbReference type="GO" id="GO:0046872">
    <property type="term" value="F:metal ion binding"/>
    <property type="evidence" value="ECO:0007669"/>
    <property type="project" value="UniProtKB-UniRule"/>
</dbReference>
<dbReference type="Pfam" id="PF03653">
    <property type="entry name" value="UPF0093"/>
    <property type="match status" value="1"/>
</dbReference>
<dbReference type="RefSeq" id="WP_180677583.1">
    <property type="nucleotide sequence ID" value="NZ_JACCKA010000038.1"/>
</dbReference>
<feature type="transmembrane region" description="Helical" evidence="15">
    <location>
        <begin position="49"/>
        <end position="71"/>
    </location>
</feature>
<keyword evidence="5 14" id="KW-1003">Cell membrane</keyword>
<evidence type="ECO:0000256" key="10">
    <source>
        <dbReference type="ARBA" id="ARBA00023002"/>
    </source>
</evidence>
<evidence type="ECO:0000256" key="3">
    <source>
        <dbReference type="ARBA" id="ARBA00006501"/>
    </source>
</evidence>
<comment type="similarity">
    <text evidence="3 14">Belongs to the HemJ family.</text>
</comment>
<protein>
    <recommendedName>
        <fullName evidence="4 14">Protoporphyrinogen IX oxidase</fullName>
        <ecNumber evidence="14">1.3.99.-</ecNumber>
    </recommendedName>
</protein>
<dbReference type="PANTHER" id="PTHR40255">
    <property type="entry name" value="UPF0093 MEMBRANE PROTEIN SLR1790"/>
    <property type="match status" value="1"/>
</dbReference>
<dbReference type="EC" id="1.3.99.-" evidence="14"/>
<dbReference type="PIRSF" id="PIRSF004638">
    <property type="entry name" value="UCP004638"/>
    <property type="match status" value="1"/>
</dbReference>
<evidence type="ECO:0000256" key="8">
    <source>
        <dbReference type="ARBA" id="ARBA00022723"/>
    </source>
</evidence>
<keyword evidence="9 15" id="KW-1133">Transmembrane helix</keyword>
<organism evidence="16 17">
    <name type="scientific">Luteimonas salinisoli</name>
    <dbReference type="NCBI Taxonomy" id="2752307"/>
    <lineage>
        <taxon>Bacteria</taxon>
        <taxon>Pseudomonadati</taxon>
        <taxon>Pseudomonadota</taxon>
        <taxon>Gammaproteobacteria</taxon>
        <taxon>Lysobacterales</taxon>
        <taxon>Lysobacteraceae</taxon>
        <taxon>Luteimonas</taxon>
    </lineage>
</organism>
<evidence type="ECO:0000256" key="5">
    <source>
        <dbReference type="ARBA" id="ARBA00022475"/>
    </source>
</evidence>
<reference evidence="16 17" key="1">
    <citation type="submission" date="2020-07" db="EMBL/GenBank/DDBJ databases">
        <title>Luteimonas sp. SJ-92.</title>
        <authorList>
            <person name="Huang X.-X."/>
            <person name="Xu L."/>
            <person name="Sun J.-Q."/>
        </authorList>
    </citation>
    <scope>NUCLEOTIDE SEQUENCE [LARGE SCALE GENOMIC DNA]</scope>
    <source>
        <strain evidence="16 17">SJ-92</strain>
    </source>
</reference>
<keyword evidence="6 14" id="KW-0349">Heme</keyword>
<evidence type="ECO:0000256" key="6">
    <source>
        <dbReference type="ARBA" id="ARBA00022617"/>
    </source>
</evidence>
<gene>
    <name evidence="16" type="ORF">H0E84_05230</name>
</gene>